<dbReference type="EMBL" id="QOUW02000007">
    <property type="protein sequence ID" value="RIW17915.1"/>
    <property type="molecule type" value="Genomic_DNA"/>
</dbReference>
<gene>
    <name evidence="1" type="ORF">DS957_003880</name>
</gene>
<evidence type="ECO:0000313" key="2">
    <source>
        <dbReference type="Proteomes" id="UP000253437"/>
    </source>
</evidence>
<protein>
    <submittedName>
        <fullName evidence="1">Uncharacterized protein</fullName>
    </submittedName>
</protein>
<sequence length="75" mass="8181">MNDLIKIIETHSQGKRTSDEQAWCATASADTERTLCGDAIDSCNLIEAEYKTVKRGGITCALCLSVIKHVKAIKL</sequence>
<comment type="caution">
    <text evidence="1">The sequence shown here is derived from an EMBL/GenBank/DDBJ whole genome shotgun (WGS) entry which is preliminary data.</text>
</comment>
<organism evidence="1 2">
    <name type="scientific">Vibrio harveyi</name>
    <name type="common">Beneckea harveyi</name>
    <dbReference type="NCBI Taxonomy" id="669"/>
    <lineage>
        <taxon>Bacteria</taxon>
        <taxon>Pseudomonadati</taxon>
        <taxon>Pseudomonadota</taxon>
        <taxon>Gammaproteobacteria</taxon>
        <taxon>Vibrionales</taxon>
        <taxon>Vibrionaceae</taxon>
        <taxon>Vibrio</taxon>
    </lineage>
</organism>
<reference evidence="1 2" key="1">
    <citation type="submission" date="2018-08" db="EMBL/GenBank/DDBJ databases">
        <title>Vibrio harveyi strains pathogenic to white snook Centropomus viridis Lockington (1877) and potential probiotic bacteria.</title>
        <authorList>
            <person name="Soto-Rodriguez S."/>
            <person name="Gomez-Gil B."/>
            <person name="Lozano-Olvera R."/>
        </authorList>
    </citation>
    <scope>NUCLEOTIDE SEQUENCE [LARGE SCALE GENOMIC DNA]</scope>
    <source>
        <strain evidence="1 2">CAIM 1508</strain>
    </source>
</reference>
<dbReference type="AlphaFoldDB" id="A0A8B3DMG4"/>
<name>A0A8B3DMG4_VIBHA</name>
<evidence type="ECO:0000313" key="1">
    <source>
        <dbReference type="EMBL" id="RIW17915.1"/>
    </source>
</evidence>
<proteinExistence type="predicted"/>
<dbReference type="Proteomes" id="UP000253437">
    <property type="component" value="Unassembled WGS sequence"/>
</dbReference>
<accession>A0A8B3DMG4</accession>